<evidence type="ECO:0000313" key="1">
    <source>
        <dbReference type="EMBL" id="AQS51705.1"/>
    </source>
</evidence>
<evidence type="ECO:0008006" key="3">
    <source>
        <dbReference type="Google" id="ProtNLM"/>
    </source>
</evidence>
<dbReference type="STRING" id="643674.PAEH1_09315"/>
<organism evidence="1 2">
    <name type="scientific">Paenalcaligenes hominis</name>
    <dbReference type="NCBI Taxonomy" id="643674"/>
    <lineage>
        <taxon>Bacteria</taxon>
        <taxon>Pseudomonadati</taxon>
        <taxon>Pseudomonadota</taxon>
        <taxon>Betaproteobacteria</taxon>
        <taxon>Burkholderiales</taxon>
        <taxon>Alcaligenaceae</taxon>
        <taxon>Paenalcaligenes</taxon>
    </lineage>
</organism>
<gene>
    <name evidence="1" type="ORF">PAEH1_09315</name>
</gene>
<dbReference type="EMBL" id="CP019697">
    <property type="protein sequence ID" value="AQS51705.1"/>
    <property type="molecule type" value="Genomic_DNA"/>
</dbReference>
<protein>
    <recommendedName>
        <fullName evidence="3">FAD-dependent oxidoreductase</fullName>
    </recommendedName>
</protein>
<proteinExistence type="predicted"/>
<accession>A0A1U9K0Y7</accession>
<dbReference type="PANTHER" id="PTHR10668">
    <property type="entry name" value="PHYTOENE DEHYDROGENASE"/>
    <property type="match status" value="1"/>
</dbReference>
<evidence type="ECO:0000313" key="2">
    <source>
        <dbReference type="Proteomes" id="UP000189369"/>
    </source>
</evidence>
<reference evidence="1 2" key="1">
    <citation type="submission" date="2017-01" db="EMBL/GenBank/DDBJ databases">
        <title>Complete Genome Sequence of Paenalcaligenes hominis, Isolated from a paraplegic Patient with neurogenic bladder.</title>
        <authorList>
            <person name="Mukhopadhyay R."/>
            <person name="Joaquin J."/>
            <person name="Hogue R."/>
            <person name="Kilaru A."/>
            <person name="Jospin G."/>
            <person name="Mars K."/>
            <person name="Eisen J.A."/>
            <person name="Chaturvedi V."/>
        </authorList>
    </citation>
    <scope>NUCLEOTIDE SEQUENCE [LARGE SCALE GENOMIC DNA]</scope>
    <source>
        <strain evidence="1 2">15S00501</strain>
    </source>
</reference>
<dbReference type="Gene3D" id="3.50.50.60">
    <property type="entry name" value="FAD/NAD(P)-binding domain"/>
    <property type="match status" value="2"/>
</dbReference>
<dbReference type="KEGG" id="phn:PAEH1_09315"/>
<name>A0A1U9K0Y7_9BURK</name>
<dbReference type="AlphaFoldDB" id="A0A1U9K0Y7"/>
<dbReference type="PANTHER" id="PTHR10668:SF105">
    <property type="entry name" value="DEHYDROGENASE-RELATED"/>
    <property type="match status" value="1"/>
</dbReference>
<sequence>MQHRSDVVIIGSGINALSCAALLANRGLSVTVLERNPIAGGCIRTETLFPGFTHDVFSSWYPLFVGSATYAELKDPLAKAGVQFVSSPYTTGLAIPNGAGVALRQDMADTVQRLNQLAPHDGDAISAAASQLFGDDAALVFGLMGGAPYSWDTTKLLLSSWRQRGVDGMMDFASQALENFRRWSERELDHDLTRALIAPWVLHSGLGPDEASSALIGKLTFCAVTAGGMPVVKGGSYALVKAFISIIEQAGGQVLTHKHVDHILVEGNTAKGVRVGNETYHAKHAVVANVTPTQLYGQLLPNIDACYKAKAKAYRYGRGGMQIHFALKAKPTWLHEELIHVPLVHVTESMEQVCASVVEANNGWLPAKPTLAVGQPVAVDPTRAPDGSWILWVQMQELPTHLRADSAGQIAIPADGRWNEAVKQAMVERVKQRLETVMPNFSQLIIGEKAYSPADLEQANINLVGGDPYSGVCSPDQFFFMRPFAGSSKTRTGQTPIARLHHIGASVHPGPGLGGQSGYLAAQRIKKS</sequence>
<dbReference type="Proteomes" id="UP000189369">
    <property type="component" value="Chromosome"/>
</dbReference>
<dbReference type="InterPro" id="IPR036188">
    <property type="entry name" value="FAD/NAD-bd_sf"/>
</dbReference>
<dbReference type="OrthoDB" id="9774675at2"/>
<dbReference type="Pfam" id="PF13450">
    <property type="entry name" value="NAD_binding_8"/>
    <property type="match status" value="1"/>
</dbReference>
<dbReference type="SUPFAM" id="SSF51905">
    <property type="entry name" value="FAD/NAD(P)-binding domain"/>
    <property type="match status" value="1"/>
</dbReference>